<dbReference type="Gene3D" id="3.40.1190.10">
    <property type="entry name" value="Mur-like, catalytic domain"/>
    <property type="match status" value="1"/>
</dbReference>
<dbReference type="GO" id="GO:0051301">
    <property type="term" value="P:cell division"/>
    <property type="evidence" value="ECO:0007669"/>
    <property type="project" value="UniProtKB-KW"/>
</dbReference>
<keyword evidence="7 14" id="KW-0547">Nucleotide-binding</keyword>
<dbReference type="UniPathway" id="UPA00219"/>
<feature type="domain" description="Mur ligase C-terminal" evidence="16">
    <location>
        <begin position="310"/>
        <end position="435"/>
    </location>
</feature>
<dbReference type="GO" id="GO:0008763">
    <property type="term" value="F:UDP-N-acetylmuramate-L-alanine ligase activity"/>
    <property type="evidence" value="ECO:0007669"/>
    <property type="project" value="UniProtKB-UniRule"/>
</dbReference>
<evidence type="ECO:0000313" key="18">
    <source>
        <dbReference type="EMBL" id="QJC21612.1"/>
    </source>
</evidence>
<gene>
    <name evidence="14" type="primary">murC</name>
    <name evidence="18" type="ORF">HC352_03220</name>
</gene>
<comment type="pathway">
    <text evidence="2 14">Cell wall biogenesis; peptidoglycan biosynthesis.</text>
</comment>
<feature type="domain" description="Mur ligase central" evidence="17">
    <location>
        <begin position="105"/>
        <end position="287"/>
    </location>
</feature>
<dbReference type="GO" id="GO:0008360">
    <property type="term" value="P:regulation of cell shape"/>
    <property type="evidence" value="ECO:0007669"/>
    <property type="project" value="UniProtKB-KW"/>
</dbReference>
<evidence type="ECO:0000256" key="10">
    <source>
        <dbReference type="ARBA" id="ARBA00022984"/>
    </source>
</evidence>
<dbReference type="NCBIfam" id="TIGR01082">
    <property type="entry name" value="murC"/>
    <property type="match status" value="1"/>
</dbReference>
<evidence type="ECO:0000313" key="19">
    <source>
        <dbReference type="Proteomes" id="UP000502298"/>
    </source>
</evidence>
<reference evidence="18 19" key="1">
    <citation type="submission" date="2020-03" db="EMBL/GenBank/DDBJ databases">
        <title>Complete genome of Arcanobacterium buesumensis sp. nov. strain 2701.</title>
        <authorList>
            <person name="Borowiak M."/>
            <person name="Alssahen M."/>
            <person name="Laemmler C."/>
            <person name="Malorny B."/>
            <person name="Hassan A."/>
            <person name="Prenger-Berninghoff E."/>
            <person name="Ploetz M."/>
            <person name="Abdulmawjood A."/>
        </authorList>
    </citation>
    <scope>NUCLEOTIDE SEQUENCE [LARGE SCALE GENOMIC DNA]</scope>
    <source>
        <strain evidence="18 19">2701</strain>
    </source>
</reference>
<dbReference type="InterPro" id="IPR004101">
    <property type="entry name" value="Mur_ligase_C"/>
</dbReference>
<dbReference type="InterPro" id="IPR005758">
    <property type="entry name" value="UDP-N-AcMur_Ala_ligase_MurC"/>
</dbReference>
<name>A0A6H2EL98_9ACTO</name>
<dbReference type="AlphaFoldDB" id="A0A6H2EL98"/>
<evidence type="ECO:0000256" key="1">
    <source>
        <dbReference type="ARBA" id="ARBA00004496"/>
    </source>
</evidence>
<keyword evidence="9 14" id="KW-0133">Cell shape</keyword>
<dbReference type="RefSeq" id="WP_168917552.1">
    <property type="nucleotide sequence ID" value="NZ_CP050804.1"/>
</dbReference>
<protein>
    <recommendedName>
        <fullName evidence="3 14">UDP-N-acetylmuramate--L-alanine ligase</fullName>
        <ecNumber evidence="3 14">6.3.2.8</ecNumber>
    </recommendedName>
    <alternativeName>
        <fullName evidence="14">UDP-N-acetylmuramoyl-L-alanine synthetase</fullName>
    </alternativeName>
</protein>
<dbReference type="SUPFAM" id="SSF53244">
    <property type="entry name" value="MurD-like peptide ligases, peptide-binding domain"/>
    <property type="match status" value="1"/>
</dbReference>
<dbReference type="EMBL" id="CP050804">
    <property type="protein sequence ID" value="QJC21612.1"/>
    <property type="molecule type" value="Genomic_DNA"/>
</dbReference>
<dbReference type="GO" id="GO:0005524">
    <property type="term" value="F:ATP binding"/>
    <property type="evidence" value="ECO:0007669"/>
    <property type="project" value="UniProtKB-UniRule"/>
</dbReference>
<dbReference type="Gene3D" id="3.90.190.20">
    <property type="entry name" value="Mur ligase, C-terminal domain"/>
    <property type="match status" value="1"/>
</dbReference>
<keyword evidence="11 14" id="KW-0131">Cell cycle</keyword>
<dbReference type="Gene3D" id="3.40.50.720">
    <property type="entry name" value="NAD(P)-binding Rossmann-like Domain"/>
    <property type="match status" value="1"/>
</dbReference>
<dbReference type="InterPro" id="IPR036565">
    <property type="entry name" value="Mur-like_cat_sf"/>
</dbReference>
<accession>A0A6H2EL98</accession>
<keyword evidence="12 14" id="KW-0961">Cell wall biogenesis/degradation</keyword>
<dbReference type="HAMAP" id="MF_00046">
    <property type="entry name" value="MurC"/>
    <property type="match status" value="1"/>
</dbReference>
<dbReference type="GO" id="GO:0009252">
    <property type="term" value="P:peptidoglycan biosynthetic process"/>
    <property type="evidence" value="ECO:0007669"/>
    <property type="project" value="UniProtKB-UniRule"/>
</dbReference>
<evidence type="ECO:0000256" key="11">
    <source>
        <dbReference type="ARBA" id="ARBA00023306"/>
    </source>
</evidence>
<dbReference type="Pfam" id="PF08245">
    <property type="entry name" value="Mur_ligase_M"/>
    <property type="match status" value="1"/>
</dbReference>
<evidence type="ECO:0000256" key="6">
    <source>
        <dbReference type="ARBA" id="ARBA00022618"/>
    </source>
</evidence>
<sequence length="450" mass="47656">MKFHLIGVGGAGMNVVARLLSAEGHEVSGSDRDFSAVLQELAAEGITTFVGHNTSHVPQDAIVVRSSAIKNTNPELAIAFQRGQEVWHRSEALAFAAGKRDFIAVAGAHGKTSTSAMIARALSALEAYPSWAIGGHLAGDEPGGHLGSGTVLVAEADESDGSFLNYEPRIALVTNVEPDHLDHYGSAEAFAQAFVKFAQRIKPGGLLVCCTDDPGAAQLAYAARALGIRVTTYGIKPFEGDHCLITDIVSSNDAVSAHVMRGEQLVKIALAVPGEHMMLNGVGAWIACCDLGFAPEDVARALAHFRGTGRRFELRGEVRGVRVIDDYAHHPTEVAATLNTARSVSQGGVRVVFQPHLYSRTKNFANEFAHALDLADEVIVTSVYAAREVPADGVEGDAIVRYSSKAIYEPDMVTAGRRIASQAVPGDLILTMGAGSITTLVPTILSELDR</sequence>
<evidence type="ECO:0000256" key="5">
    <source>
        <dbReference type="ARBA" id="ARBA00022598"/>
    </source>
</evidence>
<dbReference type="Pfam" id="PF01225">
    <property type="entry name" value="Mur_ligase"/>
    <property type="match status" value="1"/>
</dbReference>
<evidence type="ECO:0000259" key="17">
    <source>
        <dbReference type="Pfam" id="PF08245"/>
    </source>
</evidence>
<dbReference type="EC" id="6.3.2.8" evidence="3 14"/>
<dbReference type="GO" id="GO:0005737">
    <property type="term" value="C:cytoplasm"/>
    <property type="evidence" value="ECO:0007669"/>
    <property type="project" value="UniProtKB-SubCell"/>
</dbReference>
<dbReference type="SUPFAM" id="SSF51984">
    <property type="entry name" value="MurCD N-terminal domain"/>
    <property type="match status" value="1"/>
</dbReference>
<dbReference type="InterPro" id="IPR013221">
    <property type="entry name" value="Mur_ligase_cen"/>
</dbReference>
<evidence type="ECO:0000256" key="13">
    <source>
        <dbReference type="ARBA" id="ARBA00047833"/>
    </source>
</evidence>
<comment type="subcellular location">
    <subcellularLocation>
        <location evidence="1 14">Cytoplasm</location>
    </subcellularLocation>
</comment>
<dbReference type="PANTHER" id="PTHR43445:SF3">
    <property type="entry name" value="UDP-N-ACETYLMURAMATE--L-ALANINE LIGASE"/>
    <property type="match status" value="1"/>
</dbReference>
<comment type="catalytic activity">
    <reaction evidence="13 14">
        <text>UDP-N-acetyl-alpha-D-muramate + L-alanine + ATP = UDP-N-acetyl-alpha-D-muramoyl-L-alanine + ADP + phosphate + H(+)</text>
        <dbReference type="Rhea" id="RHEA:23372"/>
        <dbReference type="ChEBI" id="CHEBI:15378"/>
        <dbReference type="ChEBI" id="CHEBI:30616"/>
        <dbReference type="ChEBI" id="CHEBI:43474"/>
        <dbReference type="ChEBI" id="CHEBI:57972"/>
        <dbReference type="ChEBI" id="CHEBI:70757"/>
        <dbReference type="ChEBI" id="CHEBI:83898"/>
        <dbReference type="ChEBI" id="CHEBI:456216"/>
        <dbReference type="EC" id="6.3.2.8"/>
    </reaction>
</comment>
<keyword evidence="8 14" id="KW-0067">ATP-binding</keyword>
<dbReference type="KEGG" id="arca:HC352_03220"/>
<evidence type="ECO:0000259" key="16">
    <source>
        <dbReference type="Pfam" id="PF02875"/>
    </source>
</evidence>
<dbReference type="Proteomes" id="UP000502298">
    <property type="component" value="Chromosome"/>
</dbReference>
<evidence type="ECO:0000256" key="3">
    <source>
        <dbReference type="ARBA" id="ARBA00012211"/>
    </source>
</evidence>
<dbReference type="SUPFAM" id="SSF53623">
    <property type="entry name" value="MurD-like peptide ligases, catalytic domain"/>
    <property type="match status" value="1"/>
</dbReference>
<feature type="domain" description="Mur ligase N-terminal catalytic" evidence="15">
    <location>
        <begin position="3"/>
        <end position="97"/>
    </location>
</feature>
<evidence type="ECO:0000256" key="12">
    <source>
        <dbReference type="ARBA" id="ARBA00023316"/>
    </source>
</evidence>
<feature type="binding site" evidence="14">
    <location>
        <begin position="107"/>
        <end position="113"/>
    </location>
    <ligand>
        <name>ATP</name>
        <dbReference type="ChEBI" id="CHEBI:30616"/>
    </ligand>
</feature>
<dbReference type="Pfam" id="PF02875">
    <property type="entry name" value="Mur_ligase_C"/>
    <property type="match status" value="1"/>
</dbReference>
<keyword evidence="6 14" id="KW-0132">Cell division</keyword>
<evidence type="ECO:0000256" key="4">
    <source>
        <dbReference type="ARBA" id="ARBA00022490"/>
    </source>
</evidence>
<dbReference type="GO" id="GO:0071555">
    <property type="term" value="P:cell wall organization"/>
    <property type="evidence" value="ECO:0007669"/>
    <property type="project" value="UniProtKB-KW"/>
</dbReference>
<keyword evidence="4 14" id="KW-0963">Cytoplasm</keyword>
<proteinExistence type="inferred from homology"/>
<comment type="function">
    <text evidence="14">Cell wall formation.</text>
</comment>
<evidence type="ECO:0000256" key="8">
    <source>
        <dbReference type="ARBA" id="ARBA00022840"/>
    </source>
</evidence>
<evidence type="ECO:0000256" key="9">
    <source>
        <dbReference type="ARBA" id="ARBA00022960"/>
    </source>
</evidence>
<evidence type="ECO:0000259" key="15">
    <source>
        <dbReference type="Pfam" id="PF01225"/>
    </source>
</evidence>
<dbReference type="InterPro" id="IPR000713">
    <property type="entry name" value="Mur_ligase_N"/>
</dbReference>
<keyword evidence="10 14" id="KW-0573">Peptidoglycan synthesis</keyword>
<comment type="similarity">
    <text evidence="14">Belongs to the MurCDEF family.</text>
</comment>
<organism evidence="18 19">
    <name type="scientific">Arcanobacterium buesumense</name>
    <dbReference type="NCBI Taxonomy" id="2722751"/>
    <lineage>
        <taxon>Bacteria</taxon>
        <taxon>Bacillati</taxon>
        <taxon>Actinomycetota</taxon>
        <taxon>Actinomycetes</taxon>
        <taxon>Actinomycetales</taxon>
        <taxon>Actinomycetaceae</taxon>
        <taxon>Arcanobacterium</taxon>
    </lineage>
</organism>
<keyword evidence="5 14" id="KW-0436">Ligase</keyword>
<evidence type="ECO:0000256" key="14">
    <source>
        <dbReference type="HAMAP-Rule" id="MF_00046"/>
    </source>
</evidence>
<evidence type="ECO:0000256" key="2">
    <source>
        <dbReference type="ARBA" id="ARBA00004752"/>
    </source>
</evidence>
<keyword evidence="19" id="KW-1185">Reference proteome</keyword>
<dbReference type="InterPro" id="IPR050061">
    <property type="entry name" value="MurCDEF_pg_biosynth"/>
</dbReference>
<dbReference type="PANTHER" id="PTHR43445">
    <property type="entry name" value="UDP-N-ACETYLMURAMATE--L-ALANINE LIGASE-RELATED"/>
    <property type="match status" value="1"/>
</dbReference>
<dbReference type="InterPro" id="IPR036615">
    <property type="entry name" value="Mur_ligase_C_dom_sf"/>
</dbReference>
<evidence type="ECO:0000256" key="7">
    <source>
        <dbReference type="ARBA" id="ARBA00022741"/>
    </source>
</evidence>